<evidence type="ECO:0000313" key="3">
    <source>
        <dbReference type="Proteomes" id="UP001347796"/>
    </source>
</evidence>
<accession>A0AAN8JMA0</accession>
<feature type="region of interest" description="Disordered" evidence="1">
    <location>
        <begin position="240"/>
        <end position="287"/>
    </location>
</feature>
<feature type="compositionally biased region" description="Low complexity" evidence="1">
    <location>
        <begin position="1223"/>
        <end position="1255"/>
    </location>
</feature>
<dbReference type="Proteomes" id="UP001347796">
    <property type="component" value="Unassembled WGS sequence"/>
</dbReference>
<feature type="compositionally biased region" description="Basic and acidic residues" evidence="1">
    <location>
        <begin position="502"/>
        <end position="516"/>
    </location>
</feature>
<organism evidence="2 3">
    <name type="scientific">Patella caerulea</name>
    <name type="common">Rayed Mediterranean limpet</name>
    <dbReference type="NCBI Taxonomy" id="87958"/>
    <lineage>
        <taxon>Eukaryota</taxon>
        <taxon>Metazoa</taxon>
        <taxon>Spiralia</taxon>
        <taxon>Lophotrochozoa</taxon>
        <taxon>Mollusca</taxon>
        <taxon>Gastropoda</taxon>
        <taxon>Patellogastropoda</taxon>
        <taxon>Patelloidea</taxon>
        <taxon>Patellidae</taxon>
        <taxon>Patella</taxon>
    </lineage>
</organism>
<gene>
    <name evidence="2" type="ORF">SNE40_014979</name>
</gene>
<evidence type="ECO:0000256" key="1">
    <source>
        <dbReference type="SAM" id="MobiDB-lite"/>
    </source>
</evidence>
<sequence length="1263" mass="131177">MFKNWNPFRKKSEKDGSSVKLQSFKQEPRTFNKENSVNLNQFSSQTQFSSIKSENKPSPRPITLARRGSLKITRLRPVAENPNQHDNLLNKSSFNSSFKSDRSIHDVSIFNASGPLLSSPFIPQVKQALGLNDTMSPFGSPNTSRSRVKRSNTFHYAPSHPTTTTPGSLPVVRLGRKDRHSFRDQGINSPNTVKIAPPDVQRFPTCRLTSIRERNSSTSSQAPDTQAVVTALRERRKRSYVQNEDAIMEDIESTQQSKRRRQESTQSTASSSSLPAMPDHLPDLSESGYTLMPIESVGVKRPAAPSRESFDEGDVEGSVAKRPKKENRNDPIKSSLRSSRLATNIEVNNRRTIPKRRHSINVSTRSDFSRAEKSLKISPAPSDTSMISLRNQATVILPSEQLDVPETLRKSNDDLFNGSENTSINNSQNDTANTSLSSAQSKRLLFDGVKQSTKKRQLSLYPSLNTSFKKVPLANVIASAEDYEKDREEEQKRVTDMLKEITEEQENKDKKEEKPVISETEVASSTTTIPSSTGVITTSSALSFQSAGQPKPAIQTSKPTSMSTPFNLGTPIATEIKAPTSTPAPNPTTTVSSVIASSVAATTASSNSSTISSGLSTNFKPVFSVPLTTSSTNNSVSTLSQGSSLGGTGISKPGPSLESVPTASVFGASLASGPKLNTSTVGAPVSQNVSFNLGGATTTSNSLVSTKPAADANPAKGGFTFGQMATTQPTSMSSGFGLVPQAALNPASTTNSNNTSTPSSFTFGLTDGSNVKAPPIQPQVTQPSFQLGVTQPVQPVAGQQTGLSFGQGTTVSSAGGFGFGGATAFSALSSLAGISAAETPKTDPPAYSQHQNLTIGNSSGGLPKPTFNFSATPSTSAGGFGFGGATALSALSSLAGISATEPPKTDPPAYSLSQNQTITSTSGGLPKPTFNFSAAPTTSNTGGSIFGTSASSSSGTKATSNTVFGPSQGIQGSAVNSFQFGMATASNPAPTAFGQTSAATSLNFGQSNPKTTSATQNAPSFSFGVASGASGPSSAAFGSTTAPAKPFAFGTSQSGPVGGFSTTTPQPSFGVAQPNTGQSTFGSKSATQSNVFGTSSGAPSGTPFGTQASNSTASVFGTASFGNQTQSATQSGSGFGQSGSVFGTQSQNPPAFGQSSSTNSGFQFGQASNTPSTGAFQFQTTPAKPSNPTPTFGQSSTNQNAGFNFAAPGSTPSFNFGSPTTQGPAPSGSFGTPSTPSNNPFTPSSIAKSRVVARASSRRRPRR</sequence>
<feature type="compositionally biased region" description="Low complexity" evidence="1">
    <location>
        <begin position="1124"/>
        <end position="1147"/>
    </location>
</feature>
<feature type="region of interest" description="Disordered" evidence="1">
    <location>
        <begin position="410"/>
        <end position="438"/>
    </location>
</feature>
<dbReference type="AlphaFoldDB" id="A0AAN8JMA0"/>
<comment type="caution">
    <text evidence="2">The sequence shown here is derived from an EMBL/GenBank/DDBJ whole genome shotgun (WGS) entry which is preliminary data.</text>
</comment>
<feature type="region of interest" description="Disordered" evidence="1">
    <location>
        <begin position="502"/>
        <end position="531"/>
    </location>
</feature>
<feature type="region of interest" description="Disordered" evidence="1">
    <location>
        <begin position="630"/>
        <end position="659"/>
    </location>
</feature>
<proteinExistence type="predicted"/>
<reference evidence="2 3" key="1">
    <citation type="submission" date="2024-01" db="EMBL/GenBank/DDBJ databases">
        <title>The genome of the rayed Mediterranean limpet Patella caerulea (Linnaeus, 1758).</title>
        <authorList>
            <person name="Anh-Thu Weber A."/>
            <person name="Halstead-Nussloch G."/>
        </authorList>
    </citation>
    <scope>NUCLEOTIDE SEQUENCE [LARGE SCALE GENOMIC DNA]</scope>
    <source>
        <strain evidence="2">AATW-2023a</strain>
        <tissue evidence="2">Whole specimen</tissue>
    </source>
</reference>
<protein>
    <submittedName>
        <fullName evidence="2">Uncharacterized protein</fullName>
    </submittedName>
</protein>
<feature type="compositionally biased region" description="Low complexity" evidence="1">
    <location>
        <begin position="264"/>
        <end position="273"/>
    </location>
</feature>
<feature type="compositionally biased region" description="Polar residues" evidence="1">
    <location>
        <begin position="418"/>
        <end position="438"/>
    </location>
</feature>
<feature type="region of interest" description="Disordered" evidence="1">
    <location>
        <begin position="1124"/>
        <end position="1263"/>
    </location>
</feature>
<feature type="compositionally biased region" description="Polar residues" evidence="1">
    <location>
        <begin position="1153"/>
        <end position="1202"/>
    </location>
</feature>
<keyword evidence="3" id="KW-1185">Reference proteome</keyword>
<name>A0AAN8JMA0_PATCE</name>
<feature type="compositionally biased region" description="Low complexity" evidence="1">
    <location>
        <begin position="630"/>
        <end position="643"/>
    </location>
</feature>
<feature type="region of interest" description="Disordered" evidence="1">
    <location>
        <begin position="1"/>
        <end position="66"/>
    </location>
</feature>
<feature type="compositionally biased region" description="Polar residues" evidence="1">
    <location>
        <begin position="521"/>
        <end position="531"/>
    </location>
</feature>
<feature type="compositionally biased region" description="Polar residues" evidence="1">
    <location>
        <begin position="33"/>
        <end position="52"/>
    </location>
</feature>
<feature type="region of interest" description="Disordered" evidence="1">
    <location>
        <begin position="543"/>
        <end position="563"/>
    </location>
</feature>
<feature type="region of interest" description="Disordered" evidence="1">
    <location>
        <begin position="300"/>
        <end position="343"/>
    </location>
</feature>
<feature type="region of interest" description="Disordered" evidence="1">
    <location>
        <begin position="361"/>
        <end position="384"/>
    </location>
</feature>
<evidence type="ECO:0000313" key="2">
    <source>
        <dbReference type="EMBL" id="KAK6176738.1"/>
    </source>
</evidence>
<feature type="compositionally biased region" description="Polar residues" evidence="1">
    <location>
        <begin position="1210"/>
        <end position="1222"/>
    </location>
</feature>
<dbReference type="EMBL" id="JAZGQO010000010">
    <property type="protein sequence ID" value="KAK6176738.1"/>
    <property type="molecule type" value="Genomic_DNA"/>
</dbReference>
<feature type="region of interest" description="Disordered" evidence="1">
    <location>
        <begin position="1056"/>
        <end position="1110"/>
    </location>
</feature>